<evidence type="ECO:0000256" key="1">
    <source>
        <dbReference type="SAM" id="MobiDB-lite"/>
    </source>
</evidence>
<sequence length="99" mass="10295">RAGQSHSTPQSERVPGLGPQGRSRVPSGFLPLAPSNPASRGGRGLLRPQTPPRPGSAPRPVAPGRQGVELGGWNRAARDRAPQPGARQPVGACREVRGE</sequence>
<dbReference type="AlphaFoldDB" id="A0AB34HE28"/>
<gene>
    <name evidence="2" type="ORF">J1605_020882</name>
</gene>
<comment type="caution">
    <text evidence="2">The sequence shown here is derived from an EMBL/GenBank/DDBJ whole genome shotgun (WGS) entry which is preliminary data.</text>
</comment>
<protein>
    <submittedName>
        <fullName evidence="2">Uncharacterized protein</fullName>
    </submittedName>
</protein>
<proteinExistence type="predicted"/>
<organism evidence="2 3">
    <name type="scientific">Eschrichtius robustus</name>
    <name type="common">California gray whale</name>
    <name type="synonym">Eschrichtius gibbosus</name>
    <dbReference type="NCBI Taxonomy" id="9764"/>
    <lineage>
        <taxon>Eukaryota</taxon>
        <taxon>Metazoa</taxon>
        <taxon>Chordata</taxon>
        <taxon>Craniata</taxon>
        <taxon>Vertebrata</taxon>
        <taxon>Euteleostomi</taxon>
        <taxon>Mammalia</taxon>
        <taxon>Eutheria</taxon>
        <taxon>Laurasiatheria</taxon>
        <taxon>Artiodactyla</taxon>
        <taxon>Whippomorpha</taxon>
        <taxon>Cetacea</taxon>
        <taxon>Mysticeti</taxon>
        <taxon>Eschrichtiidae</taxon>
        <taxon>Eschrichtius</taxon>
    </lineage>
</organism>
<keyword evidence="3" id="KW-1185">Reference proteome</keyword>
<feature type="region of interest" description="Disordered" evidence="1">
    <location>
        <begin position="1"/>
        <end position="99"/>
    </location>
</feature>
<evidence type="ECO:0000313" key="3">
    <source>
        <dbReference type="Proteomes" id="UP001159641"/>
    </source>
</evidence>
<feature type="compositionally biased region" description="Polar residues" evidence="1">
    <location>
        <begin position="1"/>
        <end position="11"/>
    </location>
</feature>
<evidence type="ECO:0000313" key="2">
    <source>
        <dbReference type="EMBL" id="KAJ8791081.1"/>
    </source>
</evidence>
<feature type="non-terminal residue" evidence="2">
    <location>
        <position position="1"/>
    </location>
</feature>
<accession>A0AB34HE28</accession>
<reference evidence="2 3" key="1">
    <citation type="submission" date="2022-11" db="EMBL/GenBank/DDBJ databases">
        <title>Whole genome sequence of Eschrichtius robustus ER-17-0199.</title>
        <authorList>
            <person name="Bruniche-Olsen A."/>
            <person name="Black A.N."/>
            <person name="Fields C.J."/>
            <person name="Walden K."/>
            <person name="Dewoody J.A."/>
        </authorList>
    </citation>
    <scope>NUCLEOTIDE SEQUENCE [LARGE SCALE GENOMIC DNA]</scope>
    <source>
        <strain evidence="2">ER-17-0199</strain>
        <tissue evidence="2">Blubber</tissue>
    </source>
</reference>
<feature type="compositionally biased region" description="Pro residues" evidence="1">
    <location>
        <begin position="49"/>
        <end position="61"/>
    </location>
</feature>
<name>A0AB34HE28_ESCRO</name>
<dbReference type="EMBL" id="JAIQCJ010001316">
    <property type="protein sequence ID" value="KAJ8791081.1"/>
    <property type="molecule type" value="Genomic_DNA"/>
</dbReference>
<dbReference type="Proteomes" id="UP001159641">
    <property type="component" value="Unassembled WGS sequence"/>
</dbReference>